<dbReference type="GeneID" id="9925934"/>
<name>E5E424_9CAUD</name>
<accession>E5E424</accession>
<proteinExistence type="predicted"/>
<evidence type="ECO:0000313" key="1">
    <source>
        <dbReference type="EMBL" id="ADG36008.1"/>
    </source>
</evidence>
<dbReference type="KEGG" id="vg:9925934"/>
<sequence>MKTIYLAIAREDTWETSTKVVGMYNSAESAKADLAKRFSGLRDKPENEFLWQEQKYTCKDVKAVAYFHGDVPLVGWGTERHEIVILEQKVDV</sequence>
<dbReference type="RefSeq" id="YP_004009660.1">
    <property type="nucleotide sequence ID" value="NC_014661.1"/>
</dbReference>
<gene>
    <name evidence="1" type="ORF">Acj61p043</name>
</gene>
<dbReference type="EMBL" id="GU911519">
    <property type="protein sequence ID" value="ADG36008.1"/>
    <property type="molecule type" value="Genomic_DNA"/>
</dbReference>
<dbReference type="Proteomes" id="UP000008730">
    <property type="component" value="Segment"/>
</dbReference>
<keyword evidence="2" id="KW-1185">Reference proteome</keyword>
<organism evidence="1 2">
    <name type="scientific">Acinetobacter phage Acj61</name>
    <dbReference type="NCBI Taxonomy" id="760732"/>
    <lineage>
        <taxon>Viruses</taxon>
        <taxon>Duplodnaviria</taxon>
        <taxon>Heunggongvirae</taxon>
        <taxon>Uroviricota</taxon>
        <taxon>Caudoviricetes</taxon>
        <taxon>Pantevenvirales</taxon>
        <taxon>Straboviridae</taxon>
        <taxon>Twarogvirinae</taxon>
        <taxon>Lasallevirus</taxon>
        <taxon>Lasallevirus Acj61</taxon>
        <taxon>Acinetobacter virus Acj61</taxon>
    </lineage>
</organism>
<evidence type="ECO:0000313" key="2">
    <source>
        <dbReference type="Proteomes" id="UP000008730"/>
    </source>
</evidence>
<protein>
    <submittedName>
        <fullName evidence="1">Uncharacterized protein</fullName>
    </submittedName>
</protein>
<reference evidence="1 2" key="1">
    <citation type="journal article" date="2010" name="Virol. J.">
        <title>Genomes of the T4-related bacteriophages as windows on microbial genome evolution.</title>
        <authorList>
            <person name="Petrov V.M."/>
            <person name="Ratnayaka S."/>
            <person name="Nolan J.M."/>
            <person name="Miller E.S."/>
            <person name="Karam J.D."/>
        </authorList>
    </citation>
    <scope>NUCLEOTIDE SEQUENCE [LARGE SCALE GENOMIC DNA]</scope>
</reference>